<keyword evidence="2" id="KW-1003">Cell membrane</keyword>
<dbReference type="PANTHER" id="PTHR47529">
    <property type="entry name" value="PEPTIDYL-PROLYL CIS-TRANS ISOMERASE D"/>
    <property type="match status" value="1"/>
</dbReference>
<gene>
    <name evidence="14" type="ORF">D934_03525</name>
</gene>
<accession>A0A060H220</accession>
<dbReference type="PANTHER" id="PTHR47529:SF1">
    <property type="entry name" value="PERIPLASMIC CHAPERONE PPID"/>
    <property type="match status" value="1"/>
</dbReference>
<dbReference type="InterPro" id="IPR023058">
    <property type="entry name" value="PPIase_PpiC_CS"/>
</dbReference>
<dbReference type="GO" id="GO:0003755">
    <property type="term" value="F:peptidyl-prolyl cis-trans isomerase activity"/>
    <property type="evidence" value="ECO:0007669"/>
    <property type="project" value="UniProtKB-KW"/>
</dbReference>
<reference evidence="14 15" key="1">
    <citation type="submission" date="2013-08" db="EMBL/GenBank/DDBJ databases">
        <authorList>
            <person name="Stouthamer R."/>
            <person name="Nunney L."/>
        </authorList>
    </citation>
    <scope>NUCLEOTIDE SEQUENCE [LARGE SCALE GENOMIC DNA]</scope>
    <source>
        <strain evidence="15">ann-1</strain>
    </source>
</reference>
<comment type="similarity">
    <text evidence="8">Belongs to the PpiD chaperone family.</text>
</comment>
<evidence type="ECO:0000313" key="15">
    <source>
        <dbReference type="Proteomes" id="UP000027215"/>
    </source>
</evidence>
<dbReference type="PROSITE" id="PS01096">
    <property type="entry name" value="PPIC_PPIASE_1"/>
    <property type="match status" value="1"/>
</dbReference>
<evidence type="ECO:0000259" key="13">
    <source>
        <dbReference type="PROSITE" id="PS50198"/>
    </source>
</evidence>
<evidence type="ECO:0000256" key="7">
    <source>
        <dbReference type="ARBA" id="ARBA00023186"/>
    </source>
</evidence>
<evidence type="ECO:0000256" key="1">
    <source>
        <dbReference type="ARBA" id="ARBA00004382"/>
    </source>
</evidence>
<evidence type="ECO:0000256" key="4">
    <source>
        <dbReference type="ARBA" id="ARBA00022692"/>
    </source>
</evidence>
<dbReference type="Gene3D" id="3.10.50.40">
    <property type="match status" value="1"/>
</dbReference>
<evidence type="ECO:0000256" key="6">
    <source>
        <dbReference type="ARBA" id="ARBA00023136"/>
    </source>
</evidence>
<feature type="domain" description="PpiC" evidence="13">
    <location>
        <begin position="285"/>
        <end position="386"/>
    </location>
</feature>
<dbReference type="HOGENOM" id="CLU_023843_1_1_6"/>
<comment type="subcellular location">
    <subcellularLocation>
        <location evidence="1">Cell inner membrane</location>
        <topology evidence="1">Single-pass type II membrane protein</topology>
        <orientation evidence="1">Periplasmic side</orientation>
    </subcellularLocation>
</comment>
<dbReference type="RefSeq" id="WP_020852458.1">
    <property type="nucleotide sequence ID" value="NZ_CP006696.1"/>
</dbReference>
<keyword evidence="11" id="KW-0697">Rotamase</keyword>
<sequence length="655" mass="72789">MLQKLREKTSGWIATAIIGLLVIPFLFVIDVRYIGGGGKDDVAQLQASPTWWKSAPAFWPISLLWQRQGISKQEFQSRFDQARLQRRAQQGEGFDAREFETLSNKRKLLDQLIEEHVMRLVAEGAGVVISDEAVRSIIANDQRFQVKGKFNQDRYRLLLAQEPTMRTPQMYENYVRSMMQLSMIPSAIFDSGFVPNTELERILALLGQTRNAELVTLPALKLDTAEISDVQIKEWYAVHRDDFRQPETLSFEYVDLDAAHLPRPTPSEAVLRKRYDAQQRGEAQNEQRKAAHILITVGADAASQKVAEAKAAKLVEEARKPGADFAALARINSQDPGSKDAGGDLGWVQRGMMVKPFEDALFAMKVGEVVGPIKTEFGNHVIKLEEIKAAKQLPFEAVRDQLAAEQTKEDIDKAFNDVTGKLMDLLVKNPTDLSSASEQLGLPLRKLGPLSRRDAVGIAANPAVQRVLFSHDFIQGGKVSDPIQINPNHSVVLRVIAHTTEQQLPLDKVREQVVAAVRADRADKDGASAADALVARLQKGDTLEEVAKAEKLQITPLTGLQRTAQVPAFAATRAIFSALSPVAGKPTVGKVRLDNGRYAVFTVTQVIPGDLTKFPEEQKEMLRQQLDQIEGTLAVHAYVDMMRKRFKVTIDKSQL</sequence>
<keyword evidence="3" id="KW-0997">Cell inner membrane</keyword>
<dbReference type="Pfam" id="PF13624">
    <property type="entry name" value="SurA_N_3"/>
    <property type="match status" value="1"/>
</dbReference>
<dbReference type="Proteomes" id="UP000027215">
    <property type="component" value="Chromosome"/>
</dbReference>
<dbReference type="InterPro" id="IPR027304">
    <property type="entry name" value="Trigger_fact/SurA_dom_sf"/>
</dbReference>
<keyword evidence="6 12" id="KW-0472">Membrane</keyword>
<dbReference type="PATRIC" id="fig|155920.8.peg.839"/>
<dbReference type="KEGG" id="xfs:D934_03525"/>
<keyword evidence="5 12" id="KW-1133">Transmembrane helix</keyword>
<evidence type="ECO:0000313" key="14">
    <source>
        <dbReference type="EMBL" id="AIC09593.1"/>
    </source>
</evidence>
<dbReference type="Pfam" id="PF13616">
    <property type="entry name" value="Rotamase_3"/>
    <property type="match status" value="1"/>
</dbReference>
<dbReference type="PROSITE" id="PS50198">
    <property type="entry name" value="PPIC_PPIASE_2"/>
    <property type="match status" value="1"/>
</dbReference>
<organism evidence="14 15">
    <name type="scientific">Xylella fastidiosa subsp. sandyi Ann-1</name>
    <dbReference type="NCBI Taxonomy" id="155920"/>
    <lineage>
        <taxon>Bacteria</taxon>
        <taxon>Pseudomonadati</taxon>
        <taxon>Pseudomonadota</taxon>
        <taxon>Gammaproteobacteria</taxon>
        <taxon>Lysobacterales</taxon>
        <taxon>Lysobacteraceae</taxon>
        <taxon>Xylella</taxon>
    </lineage>
</organism>
<keyword evidence="4 12" id="KW-0812">Transmembrane</keyword>
<evidence type="ECO:0000256" key="10">
    <source>
        <dbReference type="ARBA" id="ARBA00042775"/>
    </source>
</evidence>
<dbReference type="Gene3D" id="1.10.4030.10">
    <property type="entry name" value="Porin chaperone SurA, peptide-binding domain"/>
    <property type="match status" value="1"/>
</dbReference>
<dbReference type="InterPro" id="IPR046357">
    <property type="entry name" value="PPIase_dom_sf"/>
</dbReference>
<dbReference type="SUPFAM" id="SSF109998">
    <property type="entry name" value="Triger factor/SurA peptide-binding domain-like"/>
    <property type="match status" value="1"/>
</dbReference>
<dbReference type="InterPro" id="IPR000297">
    <property type="entry name" value="PPIase_PpiC"/>
</dbReference>
<dbReference type="EMBL" id="CP006696">
    <property type="protein sequence ID" value="AIC09593.1"/>
    <property type="molecule type" value="Genomic_DNA"/>
</dbReference>
<evidence type="ECO:0000256" key="3">
    <source>
        <dbReference type="ARBA" id="ARBA00022519"/>
    </source>
</evidence>
<keyword evidence="7" id="KW-0143">Chaperone</keyword>
<evidence type="ECO:0000256" key="8">
    <source>
        <dbReference type="ARBA" id="ARBA00038408"/>
    </source>
</evidence>
<evidence type="ECO:0000256" key="9">
    <source>
        <dbReference type="ARBA" id="ARBA00040743"/>
    </source>
</evidence>
<proteinExistence type="inferred from homology"/>
<evidence type="ECO:0000256" key="5">
    <source>
        <dbReference type="ARBA" id="ARBA00022989"/>
    </source>
</evidence>
<evidence type="ECO:0000256" key="12">
    <source>
        <dbReference type="SAM" id="Phobius"/>
    </source>
</evidence>
<dbReference type="AlphaFoldDB" id="A0A060H220"/>
<evidence type="ECO:0000256" key="2">
    <source>
        <dbReference type="ARBA" id="ARBA00022475"/>
    </source>
</evidence>
<keyword evidence="11 14" id="KW-0413">Isomerase</keyword>
<feature type="transmembrane region" description="Helical" evidence="12">
    <location>
        <begin position="12"/>
        <end position="29"/>
    </location>
</feature>
<dbReference type="GO" id="GO:0005886">
    <property type="term" value="C:plasma membrane"/>
    <property type="evidence" value="ECO:0007669"/>
    <property type="project" value="UniProtKB-SubCell"/>
</dbReference>
<evidence type="ECO:0000256" key="11">
    <source>
        <dbReference type="PROSITE-ProRule" id="PRU00278"/>
    </source>
</evidence>
<protein>
    <recommendedName>
        <fullName evidence="9">Periplasmic chaperone PpiD</fullName>
    </recommendedName>
    <alternativeName>
        <fullName evidence="10">Periplasmic folding chaperone</fullName>
    </alternativeName>
</protein>
<dbReference type="SUPFAM" id="SSF54534">
    <property type="entry name" value="FKBP-like"/>
    <property type="match status" value="1"/>
</dbReference>
<dbReference type="InterPro" id="IPR052029">
    <property type="entry name" value="PpiD_chaperone"/>
</dbReference>
<name>A0A060H220_XYLFS</name>